<proteinExistence type="predicted"/>
<keyword evidence="3" id="KW-1185">Reference proteome</keyword>
<protein>
    <submittedName>
        <fullName evidence="2">Uncharacterized protein</fullName>
    </submittedName>
</protein>
<reference evidence="2 3" key="1">
    <citation type="journal article" date="2010" name="Nat. Biotechnol.">
        <title>Genome sequence of the model mushroom Schizophyllum commune.</title>
        <authorList>
            <person name="Ohm R.A."/>
            <person name="de Jong J.F."/>
            <person name="Lugones L.G."/>
            <person name="Aerts A."/>
            <person name="Kothe E."/>
            <person name="Stajich J.E."/>
            <person name="de Vries R.P."/>
            <person name="Record E."/>
            <person name="Levasseur A."/>
            <person name="Baker S.E."/>
            <person name="Bartholomew K.A."/>
            <person name="Coutinho P.M."/>
            <person name="Erdmann S."/>
            <person name="Fowler T.J."/>
            <person name="Gathman A.C."/>
            <person name="Lombard V."/>
            <person name="Henrissat B."/>
            <person name="Knabe N."/>
            <person name="Kuees U."/>
            <person name="Lilly W.W."/>
            <person name="Lindquist E."/>
            <person name="Lucas S."/>
            <person name="Magnuson J.K."/>
            <person name="Piumi F."/>
            <person name="Raudaskoski M."/>
            <person name="Salamov A."/>
            <person name="Schmutz J."/>
            <person name="Schwarze F.W.M.R."/>
            <person name="vanKuyk P.A."/>
            <person name="Horton J.S."/>
            <person name="Grigoriev I.V."/>
            <person name="Woesten H.A.B."/>
        </authorList>
    </citation>
    <scope>NUCLEOTIDE SEQUENCE [LARGE SCALE GENOMIC DNA]</scope>
    <source>
        <strain evidence="3">H4-8 / FGSC 9210</strain>
    </source>
</reference>
<evidence type="ECO:0000313" key="3">
    <source>
        <dbReference type="Proteomes" id="UP000007431"/>
    </source>
</evidence>
<sequence>MKSLARPPALLSAGSPRRPPPPTRQPACPPPSLSHPLELSKPRVVSCLSRPPPTRNQEPHPLAPNKPLSLNDLPPPACSPRVRTPAASRNAELGRRPLSLTGRRPLALSSTASPARRLSPSLARPLTLNDLRDAHCFAEGRGGASPQAGAFAVRGREREREMTRRGVPAS</sequence>
<feature type="non-terminal residue" evidence="2">
    <location>
        <position position="170"/>
    </location>
</feature>
<dbReference type="Proteomes" id="UP000007431">
    <property type="component" value="Unassembled WGS sequence"/>
</dbReference>
<feature type="compositionally biased region" description="Basic and acidic residues" evidence="1">
    <location>
        <begin position="154"/>
        <end position="164"/>
    </location>
</feature>
<dbReference type="GeneID" id="9593300"/>
<dbReference type="HOGENOM" id="CLU_1571548_0_0_1"/>
<dbReference type="EMBL" id="GL377316">
    <property type="protein sequence ID" value="EFI91572.1"/>
    <property type="molecule type" value="Genomic_DNA"/>
</dbReference>
<feature type="compositionally biased region" description="Pro residues" evidence="1">
    <location>
        <begin position="17"/>
        <end position="33"/>
    </location>
</feature>
<feature type="region of interest" description="Disordered" evidence="1">
    <location>
        <begin position="1"/>
        <end position="121"/>
    </location>
</feature>
<organism evidence="3">
    <name type="scientific">Schizophyllum commune (strain H4-8 / FGSC 9210)</name>
    <name type="common">Split gill fungus</name>
    <dbReference type="NCBI Taxonomy" id="578458"/>
    <lineage>
        <taxon>Eukaryota</taxon>
        <taxon>Fungi</taxon>
        <taxon>Dikarya</taxon>
        <taxon>Basidiomycota</taxon>
        <taxon>Agaricomycotina</taxon>
        <taxon>Agaricomycetes</taxon>
        <taxon>Agaricomycetidae</taxon>
        <taxon>Agaricales</taxon>
        <taxon>Schizophyllaceae</taxon>
        <taxon>Schizophyllum</taxon>
    </lineage>
</organism>
<evidence type="ECO:0000256" key="1">
    <source>
        <dbReference type="SAM" id="MobiDB-lite"/>
    </source>
</evidence>
<accession>D8QKA6</accession>
<dbReference type="VEuPathDB" id="FungiDB:SCHCODRAFT_02521308"/>
<name>D8QKA6_SCHCM</name>
<dbReference type="InParanoid" id="D8QKA6"/>
<feature type="region of interest" description="Disordered" evidence="1">
    <location>
        <begin position="138"/>
        <end position="170"/>
    </location>
</feature>
<gene>
    <name evidence="2" type="ORF">SCHCODRAFT_114283</name>
</gene>
<dbReference type="RefSeq" id="XP_003026475.1">
    <property type="nucleotide sequence ID" value="XM_003026429.1"/>
</dbReference>
<dbReference type="AlphaFoldDB" id="D8QKA6"/>
<evidence type="ECO:0000313" key="2">
    <source>
        <dbReference type="EMBL" id="EFI91572.1"/>
    </source>
</evidence>
<dbReference type="KEGG" id="scm:SCHCO_02521308"/>